<sequence>MSKSSKLFAQDGILSQAIPGFTVRQAQTDMANAVEEAIEQKSPLIVEAGTGTGKTFAYLAPALQSKKKTIVSTGTKNLQEQLYHRDLPLIKKAIGVNGKIALLKGRSNYLCLHRLRQHGGSSTLLDKTTMVELSDVRRWATSTKTGDMGEMKTLAEDAKVLPFVTSTVDNCLGKDCPDYEDCYMIKARRKALDADLVVVNHHLFFADMALKDTGFGELIPEADVVIFDEAHQIPDIASEYFGEALSSRQLHDLSRDLELVYRTSLKDAKQLHSAGEKCKMISADLRLLFPEQAQKGNWREMLARNDVQTQISKLIDSLDVLYEVIKLHLSRDKDLDSIFERVSDARMKLTRLTDANQKGVSLWYETTMRHIVLHLTPLSIAAKFSKIVSTPERAWIFTSATLMVGDAFDHFQRQMGLQQAKTLSLDSPFDYQKQAMLCVPRFLPEPNAREMRQTLLDISIKLIAASGGRCFLLFTSHATLRAIAGMLEDKVDNPILVQGTTTKRALLESYVKSDNAVLLGTGAFWEGVDVRGNDLTCVLIDKLPFASPDDPLLQARIEDCRKAGGNPFGQLQIPQAAIALKQGAGRLIRDETDRGVLVICDNRLVTKDYAKTFLRSLPDMKRTRHLPNALAFLEEIHEDAQQTKKALKAAKKSADDQCRQDAVNTGTRVKEEHVSQEIAQEVTQDTSRDISQNIATGTNDILKKEAQ</sequence>
<evidence type="ECO:0000256" key="4">
    <source>
        <dbReference type="ARBA" id="ARBA00022741"/>
    </source>
</evidence>
<feature type="region of interest" description="Disordered" evidence="18">
    <location>
        <begin position="665"/>
        <end position="707"/>
    </location>
</feature>
<dbReference type="GO" id="GO:0043139">
    <property type="term" value="F:5'-3' DNA helicase activity"/>
    <property type="evidence" value="ECO:0007669"/>
    <property type="project" value="UniProtKB-EC"/>
</dbReference>
<keyword evidence="4" id="KW-0547">Nucleotide-binding</keyword>
<evidence type="ECO:0000256" key="10">
    <source>
        <dbReference type="ARBA" id="ARBA00023014"/>
    </source>
</evidence>
<comment type="catalytic activity">
    <reaction evidence="16">
        <text>ATP + H2O = ADP + phosphate + H(+)</text>
        <dbReference type="Rhea" id="RHEA:13065"/>
        <dbReference type="ChEBI" id="CHEBI:15377"/>
        <dbReference type="ChEBI" id="CHEBI:15378"/>
        <dbReference type="ChEBI" id="CHEBI:30616"/>
        <dbReference type="ChEBI" id="CHEBI:43474"/>
        <dbReference type="ChEBI" id="CHEBI:456216"/>
        <dbReference type="EC" id="5.6.2.3"/>
    </reaction>
</comment>
<dbReference type="RefSeq" id="WP_006992024.1">
    <property type="nucleotide sequence ID" value="NZ_BAEP01000030.1"/>
</dbReference>
<evidence type="ECO:0000256" key="9">
    <source>
        <dbReference type="ARBA" id="ARBA00023004"/>
    </source>
</evidence>
<dbReference type="Pfam" id="PF06733">
    <property type="entry name" value="DEAD_2"/>
    <property type="match status" value="1"/>
</dbReference>
<dbReference type="InterPro" id="IPR011545">
    <property type="entry name" value="DEAD/DEAH_box_helicase_dom"/>
</dbReference>
<dbReference type="Pfam" id="PF00270">
    <property type="entry name" value="DEAD"/>
    <property type="match status" value="1"/>
</dbReference>
<keyword evidence="3" id="KW-0479">Metal-binding</keyword>
<evidence type="ECO:0000256" key="11">
    <source>
        <dbReference type="ARBA" id="ARBA00023125"/>
    </source>
</evidence>
<dbReference type="GO" id="GO:0006281">
    <property type="term" value="P:DNA repair"/>
    <property type="evidence" value="ECO:0007669"/>
    <property type="project" value="UniProtKB-KW"/>
</dbReference>
<keyword evidence="5" id="KW-0227">DNA damage</keyword>
<keyword evidence="7 20" id="KW-0347">Helicase</keyword>
<dbReference type="InterPro" id="IPR045028">
    <property type="entry name" value="DinG/Rad3-like"/>
</dbReference>
<dbReference type="AlphaFoldDB" id="K6Z4F4"/>
<dbReference type="InterPro" id="IPR006555">
    <property type="entry name" value="ATP-dep_Helicase_C"/>
</dbReference>
<feature type="coiled-coil region" evidence="17">
    <location>
        <begin position="630"/>
        <end position="657"/>
    </location>
</feature>
<comment type="similarity">
    <text evidence="14">Belongs to the helicase family. DinG subfamily.</text>
</comment>
<evidence type="ECO:0000256" key="13">
    <source>
        <dbReference type="ARBA" id="ARBA00023235"/>
    </source>
</evidence>
<evidence type="ECO:0000256" key="8">
    <source>
        <dbReference type="ARBA" id="ARBA00022840"/>
    </source>
</evidence>
<evidence type="ECO:0000256" key="15">
    <source>
        <dbReference type="ARBA" id="ARBA00044969"/>
    </source>
</evidence>
<dbReference type="SMART" id="SM00491">
    <property type="entry name" value="HELICc2"/>
    <property type="match status" value="1"/>
</dbReference>
<evidence type="ECO:0000256" key="1">
    <source>
        <dbReference type="ARBA" id="ARBA00001966"/>
    </source>
</evidence>
<dbReference type="EC" id="5.6.2.3" evidence="15"/>
<evidence type="ECO:0000256" key="2">
    <source>
        <dbReference type="ARBA" id="ARBA00022485"/>
    </source>
</evidence>
<name>K6Z4F4_9ALTE</name>
<keyword evidence="8" id="KW-0067">ATP-binding</keyword>
<dbReference type="SMART" id="SM00487">
    <property type="entry name" value="DEXDc"/>
    <property type="match status" value="1"/>
</dbReference>
<dbReference type="FunFam" id="3.40.50.300:FF:000499">
    <property type="entry name" value="ATP-dependent DNA helicase"/>
    <property type="match status" value="1"/>
</dbReference>
<evidence type="ECO:0000256" key="5">
    <source>
        <dbReference type="ARBA" id="ARBA00022763"/>
    </source>
</evidence>
<organism evidence="20 21">
    <name type="scientific">Paraglaciecola mesophila KMM 241</name>
    <dbReference type="NCBI Taxonomy" id="1128912"/>
    <lineage>
        <taxon>Bacteria</taxon>
        <taxon>Pseudomonadati</taxon>
        <taxon>Pseudomonadota</taxon>
        <taxon>Gammaproteobacteria</taxon>
        <taxon>Alteromonadales</taxon>
        <taxon>Alteromonadaceae</taxon>
        <taxon>Paraglaciecola</taxon>
    </lineage>
</organism>
<evidence type="ECO:0000256" key="12">
    <source>
        <dbReference type="ARBA" id="ARBA00023204"/>
    </source>
</evidence>
<accession>K6Z4F4</accession>
<dbReference type="PANTHER" id="PTHR11472:SF34">
    <property type="entry name" value="REGULATOR OF TELOMERE ELONGATION HELICASE 1"/>
    <property type="match status" value="1"/>
</dbReference>
<keyword evidence="11" id="KW-0238">DNA-binding</keyword>
<dbReference type="InterPro" id="IPR014001">
    <property type="entry name" value="Helicase_ATP-bd"/>
</dbReference>
<reference evidence="20 21" key="1">
    <citation type="journal article" date="2017" name="Antonie Van Leeuwenhoek">
        <title>Rhizobium rhizosphaerae sp. nov., a novel species isolated from rice rhizosphere.</title>
        <authorList>
            <person name="Zhao J.J."/>
            <person name="Zhang J."/>
            <person name="Zhang R.J."/>
            <person name="Zhang C.W."/>
            <person name="Yin H.Q."/>
            <person name="Zhang X.X."/>
        </authorList>
    </citation>
    <scope>NUCLEOTIDE SEQUENCE [LARGE SCALE GENOMIC DNA]</scope>
    <source>
        <strain evidence="20 21">KMM 241</strain>
    </source>
</reference>
<dbReference type="GO" id="GO:0046872">
    <property type="term" value="F:metal ion binding"/>
    <property type="evidence" value="ECO:0007669"/>
    <property type="project" value="UniProtKB-KW"/>
</dbReference>
<evidence type="ECO:0000256" key="18">
    <source>
        <dbReference type="SAM" id="MobiDB-lite"/>
    </source>
</evidence>
<feature type="domain" description="Helicase ATP-binding" evidence="19">
    <location>
        <begin position="13"/>
        <end position="275"/>
    </location>
</feature>
<keyword evidence="12" id="KW-0234">DNA repair</keyword>
<dbReference type="InterPro" id="IPR014013">
    <property type="entry name" value="Helic_SF1/SF2_ATP-bd_DinG/Rad3"/>
</dbReference>
<dbReference type="GO" id="GO:0016818">
    <property type="term" value="F:hydrolase activity, acting on acid anhydrides, in phosphorus-containing anhydrides"/>
    <property type="evidence" value="ECO:0007669"/>
    <property type="project" value="InterPro"/>
</dbReference>
<dbReference type="Pfam" id="PF13307">
    <property type="entry name" value="Helicase_C_2"/>
    <property type="match status" value="1"/>
</dbReference>
<dbReference type="Gene3D" id="3.40.50.300">
    <property type="entry name" value="P-loop containing nucleotide triphosphate hydrolases"/>
    <property type="match status" value="2"/>
</dbReference>
<evidence type="ECO:0000256" key="14">
    <source>
        <dbReference type="ARBA" id="ARBA00038058"/>
    </source>
</evidence>
<dbReference type="SUPFAM" id="SSF52540">
    <property type="entry name" value="P-loop containing nucleoside triphosphate hydrolases"/>
    <property type="match status" value="2"/>
</dbReference>
<dbReference type="OrthoDB" id="9805194at2"/>
<dbReference type="InterPro" id="IPR027417">
    <property type="entry name" value="P-loop_NTPase"/>
</dbReference>
<dbReference type="EMBL" id="BAEP01000030">
    <property type="protein sequence ID" value="GAC23873.1"/>
    <property type="molecule type" value="Genomic_DNA"/>
</dbReference>
<keyword evidence="10" id="KW-0411">Iron-sulfur</keyword>
<dbReference type="GO" id="GO:0005524">
    <property type="term" value="F:ATP binding"/>
    <property type="evidence" value="ECO:0007669"/>
    <property type="project" value="UniProtKB-KW"/>
</dbReference>
<dbReference type="PROSITE" id="PS51193">
    <property type="entry name" value="HELICASE_ATP_BIND_2"/>
    <property type="match status" value="1"/>
</dbReference>
<dbReference type="GO" id="GO:0051539">
    <property type="term" value="F:4 iron, 4 sulfur cluster binding"/>
    <property type="evidence" value="ECO:0007669"/>
    <property type="project" value="UniProtKB-KW"/>
</dbReference>
<evidence type="ECO:0000256" key="16">
    <source>
        <dbReference type="ARBA" id="ARBA00048954"/>
    </source>
</evidence>
<evidence type="ECO:0000313" key="21">
    <source>
        <dbReference type="Proteomes" id="UP000006263"/>
    </source>
</evidence>
<comment type="cofactor">
    <cofactor evidence="1">
        <name>[4Fe-4S] cluster</name>
        <dbReference type="ChEBI" id="CHEBI:49883"/>
    </cofactor>
</comment>
<keyword evidence="6" id="KW-0378">Hydrolase</keyword>
<dbReference type="eggNOG" id="COG1199">
    <property type="taxonomic scope" value="Bacteria"/>
</dbReference>
<gene>
    <name evidence="20" type="primary">yoaA</name>
    <name evidence="20" type="ORF">GMES_1577</name>
</gene>
<keyword evidence="9" id="KW-0408">Iron</keyword>
<comment type="caution">
    <text evidence="20">The sequence shown here is derived from an EMBL/GenBank/DDBJ whole genome shotgun (WGS) entry which is preliminary data.</text>
</comment>
<dbReference type="InterPro" id="IPR010614">
    <property type="entry name" value="RAD3-like_helicase_DEAD"/>
</dbReference>
<evidence type="ECO:0000313" key="20">
    <source>
        <dbReference type="EMBL" id="GAC23873.1"/>
    </source>
</evidence>
<evidence type="ECO:0000256" key="17">
    <source>
        <dbReference type="SAM" id="Coils"/>
    </source>
</evidence>
<feature type="compositionally biased region" description="Polar residues" evidence="18">
    <location>
        <begin position="677"/>
        <end position="699"/>
    </location>
</feature>
<keyword evidence="17" id="KW-0175">Coiled coil</keyword>
<evidence type="ECO:0000256" key="3">
    <source>
        <dbReference type="ARBA" id="ARBA00022723"/>
    </source>
</evidence>
<dbReference type="GO" id="GO:0003677">
    <property type="term" value="F:DNA binding"/>
    <property type="evidence" value="ECO:0007669"/>
    <property type="project" value="UniProtKB-KW"/>
</dbReference>
<evidence type="ECO:0000256" key="7">
    <source>
        <dbReference type="ARBA" id="ARBA00022806"/>
    </source>
</evidence>
<dbReference type="SMART" id="SM00488">
    <property type="entry name" value="DEXDc2"/>
    <property type="match status" value="1"/>
</dbReference>
<dbReference type="Proteomes" id="UP000006263">
    <property type="component" value="Unassembled WGS sequence"/>
</dbReference>
<proteinExistence type="inferred from homology"/>
<dbReference type="PANTHER" id="PTHR11472">
    <property type="entry name" value="DNA REPAIR DEAD HELICASE RAD3/XP-D SUBFAMILY MEMBER"/>
    <property type="match status" value="1"/>
</dbReference>
<keyword evidence="2" id="KW-0004">4Fe-4S</keyword>
<protein>
    <recommendedName>
        <fullName evidence="15">DNA 5'-3' helicase</fullName>
        <ecNumber evidence="15">5.6.2.3</ecNumber>
    </recommendedName>
</protein>
<keyword evidence="13" id="KW-0413">Isomerase</keyword>
<evidence type="ECO:0000259" key="19">
    <source>
        <dbReference type="PROSITE" id="PS51193"/>
    </source>
</evidence>
<dbReference type="InterPro" id="IPR006554">
    <property type="entry name" value="Helicase-like_DEXD_c2"/>
</dbReference>
<evidence type="ECO:0000256" key="6">
    <source>
        <dbReference type="ARBA" id="ARBA00022801"/>
    </source>
</evidence>